<dbReference type="AlphaFoldDB" id="A0A7I8KMP5"/>
<dbReference type="InterPro" id="IPR035200">
    <property type="entry name" value="Cdc24_OB2"/>
</dbReference>
<sequence>MGPAEVSADGGDGAAVQTEEDAFLGFVDYAMSELSPEEEERGSTRDSGSGGDGGGGGDERRGPAWSWVVSRILKTCLAYSSGVTPAIILSELFQSWSEHNRYLTSKRRLEHMIPMEKRRRRTRLSNTVTIDSIYEKNFLSTSSILEAVVLKAYVLPGTDIYMLNLGDFWSSCTIDLYLHRRYYNLVHPDHGILREGREIFLTGCCLRTGMTGSGQPRLLPTEYLLILLDEDQDEDAMLLGAQFCSDSFSSISLDTSKEDPSYSFYTRQEKTNLFHFFFNLFCLVKSIGQLEVHGKFGYVQRRQITLDCDGISLNLVLWGDQILLGNLLSVGSMLALDRPFIASTSDSKLGANEDICLEFGSATQLYLVPFIQPEEQVLIACTQTRSQRSRMATVTDQSQDFNNSQVTLPLDSQGSVDFRNYPFRLFVINLCGKMTGINLYGLVRDIHRDVESAEVIYSMTLEDVTGAVVVKLHLSTCWSLGRLNVGHTIYITGLTCCMTSGNLPKVSWHEKDLGASLIDLSGLPALLNSSCLHKLSLLSSLSNRMNATHICNIHLVEVDHRRLYSRNLHAVCGHFVNERPDGSLECSLCRCSCDDELVRGFHLRVHLQDESATVSAWCAGQTATELLQISPDDFFELPEVEQAMYLYTLENEGFLVALANTKVCCEGSSMTVDDESETIWEIVRAQKCD</sequence>
<proteinExistence type="predicted"/>
<keyword evidence="6" id="KW-1185">Reference proteome</keyword>
<evidence type="ECO:0000313" key="6">
    <source>
        <dbReference type="Proteomes" id="UP000663760"/>
    </source>
</evidence>
<evidence type="ECO:0000259" key="4">
    <source>
        <dbReference type="Pfam" id="PF17246"/>
    </source>
</evidence>
<evidence type="ECO:0000313" key="5">
    <source>
        <dbReference type="EMBL" id="CAA7398566.1"/>
    </source>
</evidence>
<dbReference type="InterPro" id="IPR012340">
    <property type="entry name" value="NA-bd_OB-fold"/>
</dbReference>
<dbReference type="Pfam" id="PF17244">
    <property type="entry name" value="CDC24_OB3"/>
    <property type="match status" value="1"/>
</dbReference>
<dbReference type="SUPFAM" id="SSF50249">
    <property type="entry name" value="Nucleic acid-binding proteins"/>
    <property type="match status" value="1"/>
</dbReference>
<reference evidence="5" key="1">
    <citation type="submission" date="2020-02" db="EMBL/GenBank/DDBJ databases">
        <authorList>
            <person name="Scholz U."/>
            <person name="Mascher M."/>
            <person name="Fiebig A."/>
        </authorList>
    </citation>
    <scope>NUCLEOTIDE SEQUENCE</scope>
</reference>
<dbReference type="EMBL" id="LR746269">
    <property type="protein sequence ID" value="CAA7398566.1"/>
    <property type="molecule type" value="Genomic_DNA"/>
</dbReference>
<dbReference type="InterPro" id="IPR035203">
    <property type="entry name" value="Cdc24_OB3"/>
</dbReference>
<dbReference type="Gene3D" id="2.40.50.140">
    <property type="entry name" value="Nucleic acid-binding proteins"/>
    <property type="match status" value="1"/>
</dbReference>
<feature type="domain" description="Cell division control protein 24 OB" evidence="2">
    <location>
        <begin position="429"/>
        <end position="649"/>
    </location>
</feature>
<dbReference type="Pfam" id="PF17245">
    <property type="entry name" value="CDC24_OB2"/>
    <property type="match status" value="1"/>
</dbReference>
<dbReference type="OrthoDB" id="10265890at2759"/>
<protein>
    <submittedName>
        <fullName evidence="5">Uncharacterized protein</fullName>
    </submittedName>
</protein>
<evidence type="ECO:0000259" key="3">
    <source>
        <dbReference type="Pfam" id="PF17245"/>
    </source>
</evidence>
<evidence type="ECO:0000256" key="1">
    <source>
        <dbReference type="SAM" id="MobiDB-lite"/>
    </source>
</evidence>
<dbReference type="Proteomes" id="UP000663760">
    <property type="component" value="Chromosome 6"/>
</dbReference>
<dbReference type="PANTHER" id="PTHR36033">
    <property type="entry name" value="NUCLEIC ACID-BINDING PROTEINS SUPERFAMILY"/>
    <property type="match status" value="1"/>
</dbReference>
<feature type="domain" description="Cell division control protein 24 OB" evidence="3">
    <location>
        <begin position="165"/>
        <end position="306"/>
    </location>
</feature>
<evidence type="ECO:0000259" key="2">
    <source>
        <dbReference type="Pfam" id="PF17244"/>
    </source>
</evidence>
<gene>
    <name evidence="5" type="ORF">SI8410_06009231</name>
</gene>
<feature type="region of interest" description="Disordered" evidence="1">
    <location>
        <begin position="33"/>
        <end position="62"/>
    </location>
</feature>
<dbReference type="Pfam" id="PF17246">
    <property type="entry name" value="CDC24_OB1"/>
    <property type="match status" value="1"/>
</dbReference>
<accession>A0A7I8KMP5</accession>
<dbReference type="InterPro" id="IPR035201">
    <property type="entry name" value="Cdc24_OB1"/>
</dbReference>
<feature type="domain" description="Cell division control protein 24 OB" evidence="4">
    <location>
        <begin position="23"/>
        <end position="158"/>
    </location>
</feature>
<dbReference type="PANTHER" id="PTHR36033:SF1">
    <property type="entry name" value="NUCLEIC ACID-BINDING PROTEINS SUPERFAMILY"/>
    <property type="match status" value="1"/>
</dbReference>
<name>A0A7I8KMP5_SPIIN</name>
<organism evidence="5 6">
    <name type="scientific">Spirodela intermedia</name>
    <name type="common">Intermediate duckweed</name>
    <dbReference type="NCBI Taxonomy" id="51605"/>
    <lineage>
        <taxon>Eukaryota</taxon>
        <taxon>Viridiplantae</taxon>
        <taxon>Streptophyta</taxon>
        <taxon>Embryophyta</taxon>
        <taxon>Tracheophyta</taxon>
        <taxon>Spermatophyta</taxon>
        <taxon>Magnoliopsida</taxon>
        <taxon>Liliopsida</taxon>
        <taxon>Araceae</taxon>
        <taxon>Lemnoideae</taxon>
        <taxon>Spirodela</taxon>
    </lineage>
</organism>